<name>A0A840PJ90_9ACTN</name>
<feature type="domain" description="Serine aminopeptidase S33" evidence="1">
    <location>
        <begin position="74"/>
        <end position="180"/>
    </location>
</feature>
<evidence type="ECO:0000313" key="3">
    <source>
        <dbReference type="Proteomes" id="UP000578449"/>
    </source>
</evidence>
<dbReference type="Gene3D" id="3.40.50.1820">
    <property type="entry name" value="alpha/beta hydrolase"/>
    <property type="match status" value="1"/>
</dbReference>
<dbReference type="PANTHER" id="PTHR12277">
    <property type="entry name" value="ALPHA/BETA HYDROLASE DOMAIN-CONTAINING PROTEIN"/>
    <property type="match status" value="1"/>
</dbReference>
<evidence type="ECO:0000259" key="1">
    <source>
        <dbReference type="Pfam" id="PF12146"/>
    </source>
</evidence>
<dbReference type="PANTHER" id="PTHR12277:SF79">
    <property type="entry name" value="XAA-PRO DIPEPTIDYL-PEPTIDASE-RELATED"/>
    <property type="match status" value="1"/>
</dbReference>
<dbReference type="SUPFAM" id="SSF53474">
    <property type="entry name" value="alpha/beta-Hydrolases"/>
    <property type="match status" value="1"/>
</dbReference>
<sequence length="271" mass="28356">MMLDWVMRGVLALLVVALLVVGLAWVFQRKLIYLPDRSPVPPAAAVLPGARDVTLTTADGLRLGAWYVPAAAPERGVSVLVAGGNAGNRAYRAPLARALAGRGLSVLLLDYRGYGGNPGEPSEAGLALDVRAAREHLARSGDALIYFGESLGAGVVAELATEHPPAALLLRSPFTDLADAGQVNYPFLPVRPLLWDRFPVTAHLAGVRVPTTVVYGSHDTIVPPHLSRAVAEAAPGLVGNVEIAGAGHNDRVFLDGPELVDAVVDLAARVT</sequence>
<dbReference type="InterPro" id="IPR029058">
    <property type="entry name" value="AB_hydrolase_fold"/>
</dbReference>
<organism evidence="2 3">
    <name type="scientific">Thermocatellispora tengchongensis</name>
    <dbReference type="NCBI Taxonomy" id="1073253"/>
    <lineage>
        <taxon>Bacteria</taxon>
        <taxon>Bacillati</taxon>
        <taxon>Actinomycetota</taxon>
        <taxon>Actinomycetes</taxon>
        <taxon>Streptosporangiales</taxon>
        <taxon>Streptosporangiaceae</taxon>
        <taxon>Thermocatellispora</taxon>
    </lineage>
</organism>
<dbReference type="Pfam" id="PF12146">
    <property type="entry name" value="Hydrolase_4"/>
    <property type="match status" value="1"/>
</dbReference>
<dbReference type="AlphaFoldDB" id="A0A840PJ90"/>
<gene>
    <name evidence="2" type="ORF">HNP84_009362</name>
</gene>
<comment type="caution">
    <text evidence="2">The sequence shown here is derived from an EMBL/GenBank/DDBJ whole genome shotgun (WGS) entry which is preliminary data.</text>
</comment>
<keyword evidence="3" id="KW-1185">Reference proteome</keyword>
<protein>
    <recommendedName>
        <fullName evidence="1">Serine aminopeptidase S33 domain-containing protein</fullName>
    </recommendedName>
</protein>
<proteinExistence type="predicted"/>
<dbReference type="RefSeq" id="WP_185056427.1">
    <property type="nucleotide sequence ID" value="NZ_BAABIX010000049.1"/>
</dbReference>
<dbReference type="EMBL" id="JACHGN010000031">
    <property type="protein sequence ID" value="MBB5139598.1"/>
    <property type="molecule type" value="Genomic_DNA"/>
</dbReference>
<dbReference type="Proteomes" id="UP000578449">
    <property type="component" value="Unassembled WGS sequence"/>
</dbReference>
<evidence type="ECO:0000313" key="2">
    <source>
        <dbReference type="EMBL" id="MBB5139598.1"/>
    </source>
</evidence>
<accession>A0A840PJ90</accession>
<dbReference type="InterPro" id="IPR022742">
    <property type="entry name" value="Hydrolase_4"/>
</dbReference>
<reference evidence="2 3" key="1">
    <citation type="submission" date="2020-08" db="EMBL/GenBank/DDBJ databases">
        <title>Genomic Encyclopedia of Type Strains, Phase IV (KMG-IV): sequencing the most valuable type-strain genomes for metagenomic binning, comparative biology and taxonomic classification.</title>
        <authorList>
            <person name="Goeker M."/>
        </authorList>
    </citation>
    <scope>NUCLEOTIDE SEQUENCE [LARGE SCALE GENOMIC DNA]</scope>
    <source>
        <strain evidence="2 3">DSM 45615</strain>
    </source>
</reference>